<dbReference type="InterPro" id="IPR012945">
    <property type="entry name" value="Tubulin-bd_cofactor_C_dom"/>
</dbReference>
<evidence type="ECO:0000313" key="4">
    <source>
        <dbReference type="Proteomes" id="UP000036681"/>
    </source>
</evidence>
<dbReference type="PANTHER" id="PTHR16052:SF0">
    <property type="entry name" value="TBCC DOMAIN-CONTAINING PROTEIN 1"/>
    <property type="match status" value="1"/>
</dbReference>
<evidence type="ECO:0000256" key="1">
    <source>
        <dbReference type="ARBA" id="ARBA00008848"/>
    </source>
</evidence>
<dbReference type="PANTHER" id="PTHR16052">
    <property type="entry name" value="TBCC DOMAIN-CONTAINING PROTEIN 1"/>
    <property type="match status" value="1"/>
</dbReference>
<reference evidence="5" key="1">
    <citation type="submission" date="2023-03" db="UniProtKB">
        <authorList>
            <consortium name="WormBaseParasite"/>
        </authorList>
    </citation>
    <scope>IDENTIFICATION</scope>
</reference>
<dbReference type="Pfam" id="PF07986">
    <property type="entry name" value="TBCC"/>
    <property type="match status" value="1"/>
</dbReference>
<proteinExistence type="inferred from homology"/>
<dbReference type="Gene3D" id="2.160.20.70">
    <property type="match status" value="1"/>
</dbReference>
<name>A0A9J2PYA1_ASCLU</name>
<dbReference type="Proteomes" id="UP000036681">
    <property type="component" value="Unplaced"/>
</dbReference>
<accession>A0A9J2PYA1</accession>
<comment type="similarity">
    <text evidence="1">Belongs to the TBCC family.</text>
</comment>
<feature type="region of interest" description="Disordered" evidence="2">
    <location>
        <begin position="287"/>
        <end position="313"/>
    </location>
</feature>
<evidence type="ECO:0000259" key="3">
    <source>
        <dbReference type="PROSITE" id="PS51329"/>
    </source>
</evidence>
<sequence length="630" mass="71118">MYICIWPRGLLTFNVDLSSLPARKDTADPAMIACRMVQYHMFHNRNSRVSAEQSWNMLVRKARVTRGTCKALFDVARLVEVSLAAESIPLKLQEEDGNVSLIAVALVCALWRASSAQFFSKGLFTAEETWWPSFARTKGQRVPTTASATVLTYILKNLSELCAMVLLCDEQMAERFIRSPNGRCFIPSNTPIPRRALQGLDMLFEGCRLDTDDVDPYPPNILQPVPLSTIINMYWTVHGKITFDDLREHLAVCLQADPFAIHDRPVVSIGSARGRFSIFKEANTPESEDRSIRSVDTASGTISEGKATPREASKKKRLSNTWFSRDRRFIISRWTHCEVLNKEVLSGCHLRIMNGDERSSWLFAPQCAESAVIADCHGCGAIVLGPVRNTLFLRGLSECTVSAICSRLVIERCENITVHVCVPLSPLLIDSRGVRLAPYNVPYDFLQFALEEAGMELYESNGKWDQPLLVRNFFINGEEGDSSECVGIFSTMDASEFQTLAVPLSQRNEEIRKVIVWLWLLRSVGLHRVRNFFINGEEGDSSECVGIFSTMDASEFQTLAVPLSQRNEEIRKIYLTSLPTAFSKALLERTRNVDNEAHQFGVQTLTEQDWIHLTLRAQYAVEQLQKKWNI</sequence>
<dbReference type="PROSITE" id="PS51329">
    <property type="entry name" value="C_CAP_COFACTOR_C"/>
    <property type="match status" value="1"/>
</dbReference>
<organism evidence="4 5">
    <name type="scientific">Ascaris lumbricoides</name>
    <name type="common">Giant roundworm</name>
    <dbReference type="NCBI Taxonomy" id="6252"/>
    <lineage>
        <taxon>Eukaryota</taxon>
        <taxon>Metazoa</taxon>
        <taxon>Ecdysozoa</taxon>
        <taxon>Nematoda</taxon>
        <taxon>Chromadorea</taxon>
        <taxon>Rhabditida</taxon>
        <taxon>Spirurina</taxon>
        <taxon>Ascaridomorpha</taxon>
        <taxon>Ascaridoidea</taxon>
        <taxon>Ascarididae</taxon>
        <taxon>Ascaris</taxon>
    </lineage>
</organism>
<protein>
    <submittedName>
        <fullName evidence="5">C-CAP/cofactor C-like domain-containing protein</fullName>
    </submittedName>
</protein>
<evidence type="ECO:0000256" key="2">
    <source>
        <dbReference type="SAM" id="MobiDB-lite"/>
    </source>
</evidence>
<dbReference type="InterPro" id="IPR016098">
    <property type="entry name" value="CAP/MinC_C"/>
</dbReference>
<keyword evidence="4" id="KW-1185">Reference proteome</keyword>
<evidence type="ECO:0000313" key="5">
    <source>
        <dbReference type="WBParaSite" id="ALUE_0001516101-mRNA-1"/>
    </source>
</evidence>
<feature type="domain" description="C-CAP/cofactor C-like" evidence="3">
    <location>
        <begin position="309"/>
        <end position="464"/>
    </location>
</feature>
<dbReference type="AlphaFoldDB" id="A0A9J2PYA1"/>
<dbReference type="InterPro" id="IPR039589">
    <property type="entry name" value="TBCC1"/>
</dbReference>
<dbReference type="WBParaSite" id="ALUE_0001516101-mRNA-1">
    <property type="protein sequence ID" value="ALUE_0001516101-mRNA-1"/>
    <property type="gene ID" value="ALUE_0001516101"/>
</dbReference>
<dbReference type="InterPro" id="IPR017901">
    <property type="entry name" value="C-CAP_CF_C-like"/>
</dbReference>